<evidence type="ECO:0000256" key="1">
    <source>
        <dbReference type="ARBA" id="ARBA00007495"/>
    </source>
</evidence>
<feature type="chain" id="PRO_5015458340" description="GH10 domain-containing protein" evidence="5">
    <location>
        <begin position="21"/>
        <end position="551"/>
    </location>
</feature>
<name>A0A2T7NZR0_POMCA</name>
<dbReference type="Pfam" id="PF00331">
    <property type="entry name" value="Glyco_hydro_10"/>
    <property type="match status" value="1"/>
</dbReference>
<dbReference type="InterPro" id="IPR001000">
    <property type="entry name" value="GH10_dom"/>
</dbReference>
<protein>
    <recommendedName>
        <fullName evidence="6">GH10 domain-containing protein</fullName>
    </recommendedName>
</protein>
<keyword evidence="4" id="KW-0624">Polysaccharide degradation</keyword>
<evidence type="ECO:0000256" key="4">
    <source>
        <dbReference type="ARBA" id="ARBA00023326"/>
    </source>
</evidence>
<feature type="domain" description="GH10" evidence="6">
    <location>
        <begin position="207"/>
        <end position="489"/>
    </location>
</feature>
<gene>
    <name evidence="7" type="ORF">C0Q70_14311</name>
</gene>
<dbReference type="PANTHER" id="PTHR31490">
    <property type="entry name" value="GLYCOSYL HYDROLASE"/>
    <property type="match status" value="1"/>
</dbReference>
<keyword evidence="3" id="KW-0119">Carbohydrate metabolism</keyword>
<dbReference type="Gene3D" id="3.20.20.80">
    <property type="entry name" value="Glycosidases"/>
    <property type="match status" value="1"/>
</dbReference>
<dbReference type="PROSITE" id="PS51760">
    <property type="entry name" value="GH10_2"/>
    <property type="match status" value="1"/>
</dbReference>
<sequence>MAKWTARVPWLLGLLAVSLGAELLTNGGFESTSNWDCWGIQCTLTDNKHSGQHALEVTGSGYIRLLNDDNQGQTVQLEVNLKFEDNTDDYATVAEHTGARVSDGWIHLTGKFSAPDKAIKSARIYYQGPAPAVNFVVDETSVQSTSPSGASPNVDDAINRLRKSDMHFPVTVTTAAGVDKRQVQIHIVQKKKAFPFGMAVGVPYYNNPGMTKYRDFIHQHFNWGVPGNALKWYAIEGTQGARNYKPALDFIDGLHRHGMKVRGHCLLWAVESTVQSWVKALSVDDLRKAIWHHVNDTLAMTAGCSRGCRGSLEHWDVNNELLHGQWYENRLHDPNFTINLFRDVHKAAPNVKLFLNDYNVVANSYSTDAYLEQAKHFKAANVGLYGLGAQCHFGNEAEPDTNAIWQHLDKLAEAGLPIWATELDVYARDENRRADFYEKAMKALYSHHAVEGILLWGCWDREHWRGEPASLLKGDNLDLTAAGRRVIDLLDRQWMTDVTRVLADAGDQFTVRGFHGDYEVHVLYQGRELPSLMKAVTLGKTPLDVNLNVHL</sequence>
<dbReference type="InterPro" id="IPR008979">
    <property type="entry name" value="Galactose-bd-like_sf"/>
</dbReference>
<dbReference type="EMBL" id="PZQS01000008">
    <property type="protein sequence ID" value="PVD26633.1"/>
    <property type="molecule type" value="Genomic_DNA"/>
</dbReference>
<evidence type="ECO:0000256" key="5">
    <source>
        <dbReference type="SAM" id="SignalP"/>
    </source>
</evidence>
<keyword evidence="2" id="KW-0378">Hydrolase</keyword>
<evidence type="ECO:0000256" key="3">
    <source>
        <dbReference type="ARBA" id="ARBA00023277"/>
    </source>
</evidence>
<dbReference type="Gene3D" id="2.60.120.260">
    <property type="entry name" value="Galactose-binding domain-like"/>
    <property type="match status" value="1"/>
</dbReference>
<dbReference type="PRINTS" id="PR00134">
    <property type="entry name" value="GLHYDRLASE10"/>
</dbReference>
<dbReference type="GO" id="GO:0031176">
    <property type="term" value="F:endo-1,4-beta-xylanase activity"/>
    <property type="evidence" value="ECO:0007669"/>
    <property type="project" value="UniProtKB-ARBA"/>
</dbReference>
<dbReference type="InterPro" id="IPR017853">
    <property type="entry name" value="GH"/>
</dbReference>
<comment type="caution">
    <text evidence="7">The sequence shown here is derived from an EMBL/GenBank/DDBJ whole genome shotgun (WGS) entry which is preliminary data.</text>
</comment>
<dbReference type="SMART" id="SM00633">
    <property type="entry name" value="Glyco_10"/>
    <property type="match status" value="1"/>
</dbReference>
<dbReference type="GO" id="GO:0000272">
    <property type="term" value="P:polysaccharide catabolic process"/>
    <property type="evidence" value="ECO:0007669"/>
    <property type="project" value="UniProtKB-KW"/>
</dbReference>
<feature type="signal peptide" evidence="5">
    <location>
        <begin position="1"/>
        <end position="20"/>
    </location>
</feature>
<evidence type="ECO:0000256" key="2">
    <source>
        <dbReference type="ARBA" id="ARBA00022801"/>
    </source>
</evidence>
<reference evidence="7 8" key="1">
    <citation type="submission" date="2018-04" db="EMBL/GenBank/DDBJ databases">
        <title>The genome of golden apple snail Pomacea canaliculata provides insight into stress tolerance and invasive adaptation.</title>
        <authorList>
            <person name="Liu C."/>
            <person name="Liu B."/>
            <person name="Ren Y."/>
            <person name="Zhang Y."/>
            <person name="Wang H."/>
            <person name="Li S."/>
            <person name="Jiang F."/>
            <person name="Yin L."/>
            <person name="Zhang G."/>
            <person name="Qian W."/>
            <person name="Fan W."/>
        </authorList>
    </citation>
    <scope>NUCLEOTIDE SEQUENCE [LARGE SCALE GENOMIC DNA]</scope>
    <source>
        <strain evidence="7">SZHN2017</strain>
        <tissue evidence="7">Muscle</tissue>
    </source>
</reference>
<comment type="similarity">
    <text evidence="1">Belongs to the glycosyl hydrolase 10 (cellulase F) family.</text>
</comment>
<dbReference type="AlphaFoldDB" id="A0A2T7NZR0"/>
<proteinExistence type="inferred from homology"/>
<dbReference type="Proteomes" id="UP000245119">
    <property type="component" value="Linkage Group LG8"/>
</dbReference>
<evidence type="ECO:0000313" key="7">
    <source>
        <dbReference type="EMBL" id="PVD26633.1"/>
    </source>
</evidence>
<dbReference type="OrthoDB" id="1719965at2759"/>
<evidence type="ECO:0000313" key="8">
    <source>
        <dbReference type="Proteomes" id="UP000245119"/>
    </source>
</evidence>
<keyword evidence="5" id="KW-0732">Signal</keyword>
<dbReference type="SUPFAM" id="SSF49785">
    <property type="entry name" value="Galactose-binding domain-like"/>
    <property type="match status" value="1"/>
</dbReference>
<organism evidence="7 8">
    <name type="scientific">Pomacea canaliculata</name>
    <name type="common">Golden apple snail</name>
    <dbReference type="NCBI Taxonomy" id="400727"/>
    <lineage>
        <taxon>Eukaryota</taxon>
        <taxon>Metazoa</taxon>
        <taxon>Spiralia</taxon>
        <taxon>Lophotrochozoa</taxon>
        <taxon>Mollusca</taxon>
        <taxon>Gastropoda</taxon>
        <taxon>Caenogastropoda</taxon>
        <taxon>Architaenioglossa</taxon>
        <taxon>Ampullarioidea</taxon>
        <taxon>Ampullariidae</taxon>
        <taxon>Pomacea</taxon>
    </lineage>
</organism>
<evidence type="ECO:0000259" key="6">
    <source>
        <dbReference type="PROSITE" id="PS51760"/>
    </source>
</evidence>
<dbReference type="SUPFAM" id="SSF51445">
    <property type="entry name" value="(Trans)glycosidases"/>
    <property type="match status" value="1"/>
</dbReference>
<keyword evidence="8" id="KW-1185">Reference proteome</keyword>
<accession>A0A2T7NZR0</accession>
<dbReference type="InterPro" id="IPR044846">
    <property type="entry name" value="GH10"/>
</dbReference>
<dbReference type="PANTHER" id="PTHR31490:SF1">
    <property type="entry name" value="ENDO-1,4-BETA-XYLANASE 1"/>
    <property type="match status" value="1"/>
</dbReference>